<dbReference type="RefSeq" id="WP_260195381.1">
    <property type="nucleotide sequence ID" value="NZ_JAFFZE010000025.1"/>
</dbReference>
<evidence type="ECO:0000313" key="2">
    <source>
        <dbReference type="EMBL" id="MCT2587508.1"/>
    </source>
</evidence>
<evidence type="ECO:0000256" key="1">
    <source>
        <dbReference type="SAM" id="Phobius"/>
    </source>
</evidence>
<accession>A0ABT2JID0</accession>
<evidence type="ECO:0000313" key="3">
    <source>
        <dbReference type="Proteomes" id="UP001156441"/>
    </source>
</evidence>
<feature type="transmembrane region" description="Helical" evidence="1">
    <location>
        <begin position="34"/>
        <end position="58"/>
    </location>
</feature>
<keyword evidence="1" id="KW-0472">Membrane</keyword>
<dbReference type="Proteomes" id="UP001156441">
    <property type="component" value="Unassembled WGS sequence"/>
</dbReference>
<feature type="transmembrane region" description="Helical" evidence="1">
    <location>
        <begin position="108"/>
        <end position="127"/>
    </location>
</feature>
<reference evidence="2 3" key="1">
    <citation type="submission" date="2021-02" db="EMBL/GenBank/DDBJ databases">
        <title>Actinophytocola xerophila sp. nov., isolated from soil of cotton cropping field.</title>
        <authorList>
            <person name="Huang R."/>
            <person name="Chen X."/>
            <person name="Ge X."/>
            <person name="Liu W."/>
        </authorList>
    </citation>
    <scope>NUCLEOTIDE SEQUENCE [LARGE SCALE GENOMIC DNA]</scope>
    <source>
        <strain evidence="2 3">S1-96</strain>
    </source>
</reference>
<feature type="transmembrane region" description="Helical" evidence="1">
    <location>
        <begin position="147"/>
        <end position="166"/>
    </location>
</feature>
<feature type="transmembrane region" description="Helical" evidence="1">
    <location>
        <begin position="78"/>
        <end position="101"/>
    </location>
</feature>
<protein>
    <submittedName>
        <fullName evidence="2">Uncharacterized protein</fullName>
    </submittedName>
</protein>
<comment type="caution">
    <text evidence="2">The sequence shown here is derived from an EMBL/GenBank/DDBJ whole genome shotgun (WGS) entry which is preliminary data.</text>
</comment>
<dbReference type="EMBL" id="JAFFZE010000025">
    <property type="protein sequence ID" value="MCT2587508.1"/>
    <property type="molecule type" value="Genomic_DNA"/>
</dbReference>
<name>A0ABT2JID0_9PSEU</name>
<keyword evidence="1" id="KW-1133">Transmembrane helix</keyword>
<gene>
    <name evidence="2" type="ORF">JT362_30725</name>
</gene>
<keyword evidence="1" id="KW-0812">Transmembrane</keyword>
<organism evidence="2 3">
    <name type="scientific">Actinophytocola gossypii</name>
    <dbReference type="NCBI Taxonomy" id="2812003"/>
    <lineage>
        <taxon>Bacteria</taxon>
        <taxon>Bacillati</taxon>
        <taxon>Actinomycetota</taxon>
        <taxon>Actinomycetes</taxon>
        <taxon>Pseudonocardiales</taxon>
        <taxon>Pseudonocardiaceae</taxon>
    </lineage>
</organism>
<sequence>MSEERIAKLEQSLLTLRKRVEAVSRGQRATHTDLIYAVLASVLAGVVAALTASTWRHAEDTDTDRTYVDTLWGMAAQGWQGALTLLLLAALVFGTLAVFLTDEPHRRAHLGFVVVALLAALGVLLVGGVEADGIVEAEDYDTAPARWLALVGTLALAAVHGARASTLK</sequence>
<keyword evidence="3" id="KW-1185">Reference proteome</keyword>
<proteinExistence type="predicted"/>